<dbReference type="RefSeq" id="XP_009689977.1">
    <property type="nucleotide sequence ID" value="XM_009691682.1"/>
</dbReference>
<evidence type="ECO:0000256" key="2">
    <source>
        <dbReference type="ARBA" id="ARBA00006695"/>
    </source>
</evidence>
<dbReference type="eggNOG" id="ENOG502SWM5">
    <property type="taxonomic scope" value="Eukaryota"/>
</dbReference>
<dbReference type="InterPro" id="IPR022209">
    <property type="entry name" value="CWC25"/>
</dbReference>
<keyword evidence="6" id="KW-0508">mRNA splicing</keyword>
<name>J4C320_THEOR</name>
<evidence type="ECO:0000256" key="4">
    <source>
        <dbReference type="ARBA" id="ARBA00022728"/>
    </source>
</evidence>
<gene>
    <name evidence="9" type="ORF">TOT_010001130</name>
</gene>
<evidence type="ECO:0000256" key="3">
    <source>
        <dbReference type="ARBA" id="ARBA00022664"/>
    </source>
</evidence>
<evidence type="ECO:0000313" key="9">
    <source>
        <dbReference type="EMBL" id="BAM39676.1"/>
    </source>
</evidence>
<dbReference type="KEGG" id="tot:TOT_010001130"/>
<evidence type="ECO:0000256" key="7">
    <source>
        <dbReference type="ARBA" id="ARBA00023242"/>
    </source>
</evidence>
<evidence type="ECO:0000256" key="5">
    <source>
        <dbReference type="ARBA" id="ARBA00023054"/>
    </source>
</evidence>
<keyword evidence="4" id="KW-0747">Spliceosome</keyword>
<dbReference type="VEuPathDB" id="PiroplasmaDB:TOT_010001130"/>
<evidence type="ECO:0000256" key="1">
    <source>
        <dbReference type="ARBA" id="ARBA00004123"/>
    </source>
</evidence>
<dbReference type="PANTHER" id="PTHR16196">
    <property type="entry name" value="CELL CYCLE CONTROL PROTEIN CWF25"/>
    <property type="match status" value="1"/>
</dbReference>
<evidence type="ECO:0008006" key="11">
    <source>
        <dbReference type="Google" id="ProtNLM"/>
    </source>
</evidence>
<dbReference type="GeneID" id="20713942"/>
<sequence length="387" mass="45279">MGDLTKEGILKSNNQQWSSSAKIEAEGLEWLYNDPTAQQTNESKLESYLLGESIPGARGELQKTSELEDSKLGSLLKDESSNRVYEQTLNKFREDPLFIIKKLEMQQKQVIDKYAAIASNFDKRRKELSRHSDKKQSETRRSSREKHREGRHRSSRERRSERHSRRSEERHRESHRRDHRDGDRDRDRDRHSRSTGHKHEKEDTHRHRRRDRSPSPDERGSRKRRSPSPEPQPKRKKGPEVPRKYDPLKYAFGVNDDICPPDEILATAKRREEEARAREMDRLESTSVHKDEASLLEEMRREGSSHIREKIENIAKLDLIESVLEKSQSTAKRDYISTVKRQAFDSADMAGLIRRKASKQQDPTSFANSLALNTYTLTCTLIYCNSY</sequence>
<accession>J4C320</accession>
<organism evidence="9 10">
    <name type="scientific">Theileria orientalis strain Shintoku</name>
    <dbReference type="NCBI Taxonomy" id="869250"/>
    <lineage>
        <taxon>Eukaryota</taxon>
        <taxon>Sar</taxon>
        <taxon>Alveolata</taxon>
        <taxon>Apicomplexa</taxon>
        <taxon>Aconoidasida</taxon>
        <taxon>Piroplasmida</taxon>
        <taxon>Theileriidae</taxon>
        <taxon>Theileria</taxon>
    </lineage>
</organism>
<feature type="compositionally biased region" description="Basic and acidic residues" evidence="8">
    <location>
        <begin position="166"/>
        <end position="205"/>
    </location>
</feature>
<keyword evidence="3" id="KW-0507">mRNA processing</keyword>
<keyword evidence="5" id="KW-0175">Coiled coil</keyword>
<evidence type="ECO:0000313" key="10">
    <source>
        <dbReference type="Proteomes" id="UP000003786"/>
    </source>
</evidence>
<dbReference type="OMA" id="WLYNDPT"/>
<dbReference type="PANTHER" id="PTHR16196:SF0">
    <property type="entry name" value="PRE-MRNA-SPLICING FACTOR CWC25 HOMOLOG"/>
    <property type="match status" value="1"/>
</dbReference>
<evidence type="ECO:0000256" key="6">
    <source>
        <dbReference type="ARBA" id="ARBA00023187"/>
    </source>
</evidence>
<dbReference type="OrthoDB" id="21123at2759"/>
<dbReference type="GO" id="GO:0005684">
    <property type="term" value="C:U2-type spliceosomal complex"/>
    <property type="evidence" value="ECO:0007669"/>
    <property type="project" value="TreeGrafter"/>
</dbReference>
<dbReference type="Proteomes" id="UP000003786">
    <property type="component" value="Chromosome 1"/>
</dbReference>
<dbReference type="STRING" id="869250.J4C320"/>
<comment type="similarity">
    <text evidence="2">Belongs to the CWC25 family.</text>
</comment>
<feature type="region of interest" description="Disordered" evidence="8">
    <location>
        <begin position="121"/>
        <end position="245"/>
    </location>
</feature>
<dbReference type="InterPro" id="IPR051376">
    <property type="entry name" value="CWC25_splicing_factor"/>
</dbReference>
<feature type="compositionally biased region" description="Basic residues" evidence="8">
    <location>
        <begin position="149"/>
        <end position="165"/>
    </location>
</feature>
<dbReference type="GO" id="GO:0000398">
    <property type="term" value="P:mRNA splicing, via spliceosome"/>
    <property type="evidence" value="ECO:0007669"/>
    <property type="project" value="TreeGrafter"/>
</dbReference>
<evidence type="ECO:0000256" key="8">
    <source>
        <dbReference type="SAM" id="MobiDB-lite"/>
    </source>
</evidence>
<proteinExistence type="inferred from homology"/>
<dbReference type="EMBL" id="AP011946">
    <property type="protein sequence ID" value="BAM39676.1"/>
    <property type="molecule type" value="Genomic_DNA"/>
</dbReference>
<reference evidence="9 10" key="1">
    <citation type="journal article" date="2012" name="MBio">
        <title>Comparative genome analysis of three eukaryotic parasites with differing abilities to transform leukocytes reveals key mediators of Theileria-induced leukocyte transformation.</title>
        <authorList>
            <person name="Hayashida K."/>
            <person name="Hara Y."/>
            <person name="Abe T."/>
            <person name="Yamasaki C."/>
            <person name="Toyoda A."/>
            <person name="Kosuge T."/>
            <person name="Suzuki Y."/>
            <person name="Sato Y."/>
            <person name="Kawashima S."/>
            <person name="Katayama T."/>
            <person name="Wakaguri H."/>
            <person name="Inoue N."/>
            <person name="Homma K."/>
            <person name="Tada-Umezaki M."/>
            <person name="Yagi Y."/>
            <person name="Fujii Y."/>
            <person name="Habara T."/>
            <person name="Kanehisa M."/>
            <person name="Watanabe H."/>
            <person name="Ito K."/>
            <person name="Gojobori T."/>
            <person name="Sugawara H."/>
            <person name="Imanishi T."/>
            <person name="Weir W."/>
            <person name="Gardner M."/>
            <person name="Pain A."/>
            <person name="Shiels B."/>
            <person name="Hattori M."/>
            <person name="Nene V."/>
            <person name="Sugimoto C."/>
        </authorList>
    </citation>
    <scope>NUCLEOTIDE SEQUENCE [LARGE SCALE GENOMIC DNA]</scope>
    <source>
        <strain evidence="9 10">Shintoku</strain>
    </source>
</reference>
<feature type="compositionally biased region" description="Basic and acidic residues" evidence="8">
    <location>
        <begin position="121"/>
        <end position="148"/>
    </location>
</feature>
<dbReference type="AlphaFoldDB" id="J4C320"/>
<dbReference type="Pfam" id="PF12542">
    <property type="entry name" value="CWC25"/>
    <property type="match status" value="1"/>
</dbReference>
<protein>
    <recommendedName>
        <fullName evidence="11">Pre-mRNA splicing factor</fullName>
    </recommendedName>
</protein>
<comment type="subcellular location">
    <subcellularLocation>
        <location evidence="1">Nucleus</location>
    </subcellularLocation>
</comment>
<keyword evidence="7" id="KW-0539">Nucleus</keyword>
<keyword evidence="10" id="KW-1185">Reference proteome</keyword>